<organism evidence="1 2">
    <name type="scientific">Paramecium primaurelia</name>
    <dbReference type="NCBI Taxonomy" id="5886"/>
    <lineage>
        <taxon>Eukaryota</taxon>
        <taxon>Sar</taxon>
        <taxon>Alveolata</taxon>
        <taxon>Ciliophora</taxon>
        <taxon>Intramacronucleata</taxon>
        <taxon>Oligohymenophorea</taxon>
        <taxon>Peniculida</taxon>
        <taxon>Parameciidae</taxon>
        <taxon>Paramecium</taxon>
    </lineage>
</organism>
<dbReference type="Proteomes" id="UP000688137">
    <property type="component" value="Unassembled WGS sequence"/>
</dbReference>
<proteinExistence type="predicted"/>
<protein>
    <submittedName>
        <fullName evidence="1">Uncharacterized protein</fullName>
    </submittedName>
</protein>
<keyword evidence="2" id="KW-1185">Reference proteome</keyword>
<dbReference type="AlphaFoldDB" id="A0A8S1KVE8"/>
<reference evidence="1" key="1">
    <citation type="submission" date="2021-01" db="EMBL/GenBank/DDBJ databases">
        <authorList>
            <consortium name="Genoscope - CEA"/>
            <person name="William W."/>
        </authorList>
    </citation>
    <scope>NUCLEOTIDE SEQUENCE</scope>
</reference>
<accession>A0A8S1KVE8</accession>
<evidence type="ECO:0000313" key="1">
    <source>
        <dbReference type="EMBL" id="CAD8054984.1"/>
    </source>
</evidence>
<comment type="caution">
    <text evidence="1">The sequence shown here is derived from an EMBL/GenBank/DDBJ whole genome shotgun (WGS) entry which is preliminary data.</text>
</comment>
<gene>
    <name evidence="1" type="ORF">PPRIM_AZ9-3.1.T0220325</name>
</gene>
<evidence type="ECO:0000313" key="2">
    <source>
        <dbReference type="Proteomes" id="UP000688137"/>
    </source>
</evidence>
<dbReference type="EMBL" id="CAJJDM010000020">
    <property type="protein sequence ID" value="CAD8054984.1"/>
    <property type="molecule type" value="Genomic_DNA"/>
</dbReference>
<name>A0A8S1KVE8_PARPR</name>
<sequence>MPERVYKEFKCTPIQQMKGINLSQSPQQQFINSQLQSELEYKIQIVLQVTAQRGKQQFTKRYKRKRNYISLLKINQLIIELYKNKVKKYCLQTPYIKMQWNNDEQLVTQIQSYSVTNNQLIVFINC</sequence>